<reference evidence="2" key="1">
    <citation type="submission" date="2020-11" db="EMBL/GenBank/DDBJ databases">
        <authorList>
            <consortium name="DOE Joint Genome Institute"/>
            <person name="Ahrendt S."/>
            <person name="Riley R."/>
            <person name="Andreopoulos W."/>
            <person name="Labutti K."/>
            <person name="Pangilinan J."/>
            <person name="Ruiz-Duenas F.J."/>
            <person name="Barrasa J.M."/>
            <person name="Sanchez-Garcia M."/>
            <person name="Camarero S."/>
            <person name="Miyauchi S."/>
            <person name="Serrano A."/>
            <person name="Linde D."/>
            <person name="Babiker R."/>
            <person name="Drula E."/>
            <person name="Ayuso-Fernandez I."/>
            <person name="Pacheco R."/>
            <person name="Padilla G."/>
            <person name="Ferreira P."/>
            <person name="Barriuso J."/>
            <person name="Kellner H."/>
            <person name="Castanera R."/>
            <person name="Alfaro M."/>
            <person name="Ramirez L."/>
            <person name="Pisabarro A.G."/>
            <person name="Kuo A."/>
            <person name="Tritt A."/>
            <person name="Lipzen A."/>
            <person name="He G."/>
            <person name="Yan M."/>
            <person name="Ng V."/>
            <person name="Cullen D."/>
            <person name="Martin F."/>
            <person name="Rosso M.-N."/>
            <person name="Henrissat B."/>
            <person name="Hibbett D."/>
            <person name="Martinez A.T."/>
            <person name="Grigoriev I.V."/>
        </authorList>
    </citation>
    <scope>NUCLEOTIDE SEQUENCE</scope>
    <source>
        <strain evidence="2">CBS 506.95</strain>
    </source>
</reference>
<feature type="compositionally biased region" description="Polar residues" evidence="1">
    <location>
        <begin position="142"/>
        <end position="151"/>
    </location>
</feature>
<dbReference type="Proteomes" id="UP000807306">
    <property type="component" value="Unassembled WGS sequence"/>
</dbReference>
<dbReference type="EMBL" id="MU157865">
    <property type="protein sequence ID" value="KAF9526962.1"/>
    <property type="molecule type" value="Genomic_DNA"/>
</dbReference>
<comment type="caution">
    <text evidence="2">The sequence shown here is derived from an EMBL/GenBank/DDBJ whole genome shotgun (WGS) entry which is preliminary data.</text>
</comment>
<evidence type="ECO:0000313" key="2">
    <source>
        <dbReference type="EMBL" id="KAF9526962.1"/>
    </source>
</evidence>
<keyword evidence="3" id="KW-1185">Reference proteome</keyword>
<dbReference type="OrthoDB" id="338854at2759"/>
<accession>A0A9P6EDI3</accession>
<feature type="region of interest" description="Disordered" evidence="1">
    <location>
        <begin position="142"/>
        <end position="179"/>
    </location>
</feature>
<sequence>MANSELARKRGKNLSNANLRLSGYPLPQMDQSQTGVAFPAPAPDSAYTLLDSPLPAMTPVMSATHRARRASAAEKVLEQLRSRDIQKSGSVALSSPRASWLNFQQHEPVVSATTATTALVSPNTSTSLSTVSASVSSTITVMPSSTVQDSPTKGPLLGRSEGRRLSLTTPSVPPSSPVLSKMTLAPARTTRPSRSPSVGQIGQPLIAPAGVPPLQPTIPPDMIPLMDGDHHTDELSVRFEVGWPLLEQWLVTIGGGAGDGDYGRVAIIYR</sequence>
<evidence type="ECO:0000256" key="1">
    <source>
        <dbReference type="SAM" id="MobiDB-lite"/>
    </source>
</evidence>
<dbReference type="AlphaFoldDB" id="A0A9P6EDI3"/>
<organism evidence="2 3">
    <name type="scientific">Crepidotus variabilis</name>
    <dbReference type="NCBI Taxonomy" id="179855"/>
    <lineage>
        <taxon>Eukaryota</taxon>
        <taxon>Fungi</taxon>
        <taxon>Dikarya</taxon>
        <taxon>Basidiomycota</taxon>
        <taxon>Agaricomycotina</taxon>
        <taxon>Agaricomycetes</taxon>
        <taxon>Agaricomycetidae</taxon>
        <taxon>Agaricales</taxon>
        <taxon>Agaricineae</taxon>
        <taxon>Crepidotaceae</taxon>
        <taxon>Crepidotus</taxon>
    </lineage>
</organism>
<evidence type="ECO:0000313" key="3">
    <source>
        <dbReference type="Proteomes" id="UP000807306"/>
    </source>
</evidence>
<proteinExistence type="predicted"/>
<protein>
    <submittedName>
        <fullName evidence="2">Uncharacterized protein</fullName>
    </submittedName>
</protein>
<name>A0A9P6EDI3_9AGAR</name>
<feature type="region of interest" description="Disordered" evidence="1">
    <location>
        <begin position="1"/>
        <end position="24"/>
    </location>
</feature>
<gene>
    <name evidence="2" type="ORF">CPB83DRAFT_856885</name>
</gene>